<dbReference type="AlphaFoldDB" id="A0AAV7ZTL2"/>
<dbReference type="InterPro" id="IPR043136">
    <property type="entry name" value="B30.2/SPRY_sf"/>
</dbReference>
<evidence type="ECO:0000256" key="2">
    <source>
        <dbReference type="PROSITE-ProRule" id="PRU00087"/>
    </source>
</evidence>
<dbReference type="GO" id="GO:0008270">
    <property type="term" value="F:zinc ion binding"/>
    <property type="evidence" value="ECO:0007669"/>
    <property type="project" value="UniProtKB-KW"/>
</dbReference>
<sequence>MSNNTNCAYCTKKATKYCTNCGVSFCDEHYQMYHRGRRTRSHHWAALNSDPKEPQKICTDHMMSFDYLCVECNKLLCQKCAEDEIHLSHTIKTIDDISKQFGGKVKQEQEEIKNHKDQQKEFLDKINTTLKHNERNKEIVLRGIEQSWEKLFKQLIEKKKELIEKFVFKEDEELEKIKKQRDEVKTDFEKVSELIGVDEKILELIEKNDHEKIAELFLNRTELKKGLKDIENQVEPELQYPSIIDIPNLDEFFAQMQLTSPISPDLCILRSADYLCSQEETIIRIGLRNEENRPAQFPSELLHYEIKIVNQKGETKQVQNKINNIEGSLAEVGWNMKFEETGEYDIHVIINGIEIKNSPSHVIVEPPFDHDTFANVETKAILLNNQNRTCKRRQIRGINDYIEVRGNKVLTEGVATFKIKIDYTQMSQIMVGVTQTSIKDVSYHGDALMLFCLNGFIFRQGNKQGSLKEKLKTGDILKITIDADKKQITFCTESNQLAIAFEAENYLLAVDLMTPGDQVTIL</sequence>
<keyword evidence="1" id="KW-0862">Zinc</keyword>
<dbReference type="Pfam" id="PF00643">
    <property type="entry name" value="zf-B_box"/>
    <property type="match status" value="1"/>
</dbReference>
<dbReference type="SMART" id="SM00336">
    <property type="entry name" value="BBOX"/>
    <property type="match status" value="1"/>
</dbReference>
<dbReference type="PANTHER" id="PTHR25462">
    <property type="entry name" value="BONUS, ISOFORM C-RELATED"/>
    <property type="match status" value="1"/>
</dbReference>
<evidence type="ECO:0000256" key="1">
    <source>
        <dbReference type="PROSITE-ProRule" id="PRU00024"/>
    </source>
</evidence>
<dbReference type="SUPFAM" id="SSF49899">
    <property type="entry name" value="Concanavalin A-like lectins/glucanases"/>
    <property type="match status" value="1"/>
</dbReference>
<protein>
    <recommendedName>
        <fullName evidence="4">B box-type domain-containing protein</fullName>
    </recommendedName>
</protein>
<dbReference type="PANTHER" id="PTHR25462:SF296">
    <property type="entry name" value="MEIOTIC P26, ISOFORM F"/>
    <property type="match status" value="1"/>
</dbReference>
<dbReference type="SUPFAM" id="SSF57845">
    <property type="entry name" value="B-box zinc-binding domain"/>
    <property type="match status" value="1"/>
</dbReference>
<dbReference type="InterPro" id="IPR000315">
    <property type="entry name" value="Znf_B-box"/>
</dbReference>
<gene>
    <name evidence="5" type="ORF">M0812_11160</name>
</gene>
<evidence type="ECO:0000313" key="5">
    <source>
        <dbReference type="EMBL" id="KAJ3445289.1"/>
    </source>
</evidence>
<evidence type="ECO:0000259" key="4">
    <source>
        <dbReference type="PROSITE" id="PS50119"/>
    </source>
</evidence>
<organism evidence="5 6">
    <name type="scientific">Anaeramoeba flamelloides</name>
    <dbReference type="NCBI Taxonomy" id="1746091"/>
    <lineage>
        <taxon>Eukaryota</taxon>
        <taxon>Metamonada</taxon>
        <taxon>Anaeramoebidae</taxon>
        <taxon>Anaeramoeba</taxon>
    </lineage>
</organism>
<dbReference type="Gene3D" id="4.10.830.40">
    <property type="match status" value="1"/>
</dbReference>
<dbReference type="InterPro" id="IPR017868">
    <property type="entry name" value="Filamin/ABP280_repeat-like"/>
</dbReference>
<dbReference type="Gene3D" id="2.60.120.920">
    <property type="match status" value="1"/>
</dbReference>
<feature type="coiled-coil region" evidence="3">
    <location>
        <begin position="105"/>
        <end position="233"/>
    </location>
</feature>
<dbReference type="InterPro" id="IPR047153">
    <property type="entry name" value="TRIM45/56/19-like"/>
</dbReference>
<keyword evidence="1" id="KW-0863">Zinc-finger</keyword>
<proteinExistence type="predicted"/>
<keyword evidence="3" id="KW-0175">Coiled coil</keyword>
<dbReference type="PROSITE" id="PS50119">
    <property type="entry name" value="ZF_BBOX"/>
    <property type="match status" value="1"/>
</dbReference>
<accession>A0AAV7ZTL2</accession>
<feature type="repeat" description="Filamin" evidence="2">
    <location>
        <begin position="339"/>
        <end position="364"/>
    </location>
</feature>
<dbReference type="Gene3D" id="3.30.160.60">
    <property type="entry name" value="Classic Zinc Finger"/>
    <property type="match status" value="1"/>
</dbReference>
<keyword evidence="1" id="KW-0479">Metal-binding</keyword>
<dbReference type="Proteomes" id="UP001146793">
    <property type="component" value="Unassembled WGS sequence"/>
</dbReference>
<dbReference type="PROSITE" id="PS50194">
    <property type="entry name" value="FILAMIN_REPEAT"/>
    <property type="match status" value="1"/>
</dbReference>
<name>A0AAV7ZTL2_9EUKA</name>
<dbReference type="CDD" id="cd19756">
    <property type="entry name" value="Bbox2"/>
    <property type="match status" value="1"/>
</dbReference>
<comment type="caution">
    <text evidence="5">The sequence shown here is derived from an EMBL/GenBank/DDBJ whole genome shotgun (WGS) entry which is preliminary data.</text>
</comment>
<reference evidence="5" key="1">
    <citation type="submission" date="2022-08" db="EMBL/GenBank/DDBJ databases">
        <title>Novel sulphate-reducing endosymbionts in the free-living metamonad Anaeramoeba.</title>
        <authorList>
            <person name="Jerlstrom-Hultqvist J."/>
            <person name="Cepicka I."/>
            <person name="Gallot-Lavallee L."/>
            <person name="Salas-Leiva D."/>
            <person name="Curtis B.A."/>
            <person name="Zahonova K."/>
            <person name="Pipaliya S."/>
            <person name="Dacks J."/>
            <person name="Roger A.J."/>
        </authorList>
    </citation>
    <scope>NUCLEOTIDE SEQUENCE</scope>
    <source>
        <strain evidence="5">Busselton2</strain>
    </source>
</reference>
<feature type="domain" description="B box-type" evidence="4">
    <location>
        <begin position="53"/>
        <end position="94"/>
    </location>
</feature>
<dbReference type="InterPro" id="IPR013320">
    <property type="entry name" value="ConA-like_dom_sf"/>
</dbReference>
<evidence type="ECO:0000313" key="6">
    <source>
        <dbReference type="Proteomes" id="UP001146793"/>
    </source>
</evidence>
<dbReference type="CDD" id="cd19757">
    <property type="entry name" value="Bbox1"/>
    <property type="match status" value="1"/>
</dbReference>
<evidence type="ECO:0000256" key="3">
    <source>
        <dbReference type="SAM" id="Coils"/>
    </source>
</evidence>
<dbReference type="EMBL" id="JANTQA010000023">
    <property type="protein sequence ID" value="KAJ3445289.1"/>
    <property type="molecule type" value="Genomic_DNA"/>
</dbReference>